<dbReference type="Gene3D" id="3.80.10.10">
    <property type="entry name" value="Ribonuclease Inhibitor"/>
    <property type="match status" value="1"/>
</dbReference>
<dbReference type="Gramene" id="AUR62021011-RA">
    <property type="protein sequence ID" value="AUR62021011-RA:cds"/>
    <property type="gene ID" value="AUR62021011"/>
</dbReference>
<dbReference type="Gene3D" id="1.10.10.10">
    <property type="entry name" value="Winged helix-like DNA-binding domain superfamily/Winged helix DNA-binding domain"/>
    <property type="match status" value="1"/>
</dbReference>
<dbReference type="Gene3D" id="3.40.50.300">
    <property type="entry name" value="P-loop containing nucleotide triphosphate hydrolases"/>
    <property type="match status" value="1"/>
</dbReference>
<name>A0A803LZW0_CHEQI</name>
<dbReference type="InterPro" id="IPR002182">
    <property type="entry name" value="NB-ARC"/>
</dbReference>
<dbReference type="EnsemblPlants" id="AUR62021011-RA">
    <property type="protein sequence ID" value="AUR62021011-RA:cds"/>
    <property type="gene ID" value="AUR62021011"/>
</dbReference>
<dbReference type="Gene3D" id="1.20.5.4130">
    <property type="match status" value="1"/>
</dbReference>
<evidence type="ECO:0000256" key="1">
    <source>
        <dbReference type="ARBA" id="ARBA00022821"/>
    </source>
</evidence>
<dbReference type="SUPFAM" id="SSF52058">
    <property type="entry name" value="L domain-like"/>
    <property type="match status" value="1"/>
</dbReference>
<dbReference type="InterPro" id="IPR001611">
    <property type="entry name" value="Leu-rich_rpt"/>
</dbReference>
<dbReference type="AlphaFoldDB" id="A0A803LZW0"/>
<evidence type="ECO:0000259" key="3">
    <source>
        <dbReference type="Pfam" id="PF23559"/>
    </source>
</evidence>
<evidence type="ECO:0000313" key="6">
    <source>
        <dbReference type="Proteomes" id="UP000596660"/>
    </source>
</evidence>
<dbReference type="InterPro" id="IPR056789">
    <property type="entry name" value="LRR_R13L1-DRL21"/>
</dbReference>
<evidence type="ECO:0008006" key="7">
    <source>
        <dbReference type="Google" id="ProtNLM"/>
    </source>
</evidence>
<feature type="domain" description="NB-ARC" evidence="2">
    <location>
        <begin position="235"/>
        <end position="384"/>
    </location>
</feature>
<dbReference type="GO" id="GO:0098542">
    <property type="term" value="P:defense response to other organism"/>
    <property type="evidence" value="ECO:0007669"/>
    <property type="project" value="TreeGrafter"/>
</dbReference>
<dbReference type="Pfam" id="PF13855">
    <property type="entry name" value="LRR_8"/>
    <property type="match status" value="1"/>
</dbReference>
<reference evidence="5" key="1">
    <citation type="journal article" date="2017" name="Nature">
        <title>The genome of Chenopodium quinoa.</title>
        <authorList>
            <person name="Jarvis D.E."/>
            <person name="Ho Y.S."/>
            <person name="Lightfoot D.J."/>
            <person name="Schmoeckel S.M."/>
            <person name="Li B."/>
            <person name="Borm T.J.A."/>
            <person name="Ohyanagi H."/>
            <person name="Mineta K."/>
            <person name="Michell C.T."/>
            <person name="Saber N."/>
            <person name="Kharbatia N.M."/>
            <person name="Rupper R.R."/>
            <person name="Sharp A.R."/>
            <person name="Dally N."/>
            <person name="Boughton B.A."/>
            <person name="Woo Y.H."/>
            <person name="Gao G."/>
            <person name="Schijlen E.G.W.M."/>
            <person name="Guo X."/>
            <person name="Momin A.A."/>
            <person name="Negrao S."/>
            <person name="Al-Babili S."/>
            <person name="Gehring C."/>
            <person name="Roessner U."/>
            <person name="Jung C."/>
            <person name="Murphy K."/>
            <person name="Arold S.T."/>
            <person name="Gojobori T."/>
            <person name="van der Linden C.G."/>
            <person name="van Loo E.N."/>
            <person name="Jellen E.N."/>
            <person name="Maughan P.J."/>
            <person name="Tester M."/>
        </authorList>
    </citation>
    <scope>NUCLEOTIDE SEQUENCE [LARGE SCALE GENOMIC DNA]</scope>
    <source>
        <strain evidence="5">cv. PI 614886</strain>
    </source>
</reference>
<dbReference type="PANTHER" id="PTHR23155">
    <property type="entry name" value="DISEASE RESISTANCE PROTEIN RP"/>
    <property type="match status" value="1"/>
</dbReference>
<keyword evidence="1" id="KW-0611">Plant defense</keyword>
<proteinExistence type="predicted"/>
<organism evidence="5 6">
    <name type="scientific">Chenopodium quinoa</name>
    <name type="common">Quinoa</name>
    <dbReference type="NCBI Taxonomy" id="63459"/>
    <lineage>
        <taxon>Eukaryota</taxon>
        <taxon>Viridiplantae</taxon>
        <taxon>Streptophyta</taxon>
        <taxon>Embryophyta</taxon>
        <taxon>Tracheophyta</taxon>
        <taxon>Spermatophyta</taxon>
        <taxon>Magnoliopsida</taxon>
        <taxon>eudicotyledons</taxon>
        <taxon>Gunneridae</taxon>
        <taxon>Pentapetalae</taxon>
        <taxon>Caryophyllales</taxon>
        <taxon>Chenopodiaceae</taxon>
        <taxon>Chenopodioideae</taxon>
        <taxon>Atripliceae</taxon>
        <taxon>Chenopodium</taxon>
    </lineage>
</organism>
<dbReference type="Pfam" id="PF23559">
    <property type="entry name" value="WHD_DRP"/>
    <property type="match status" value="1"/>
</dbReference>
<dbReference type="OMA" id="IMKQNHI"/>
<protein>
    <recommendedName>
        <fullName evidence="7">NB-ARC domain-containing protein</fullName>
    </recommendedName>
</protein>
<dbReference type="InterPro" id="IPR027417">
    <property type="entry name" value="P-loop_NTPase"/>
</dbReference>
<dbReference type="GO" id="GO:0043531">
    <property type="term" value="F:ADP binding"/>
    <property type="evidence" value="ECO:0007669"/>
    <property type="project" value="InterPro"/>
</dbReference>
<dbReference type="Pfam" id="PF00931">
    <property type="entry name" value="NB-ARC"/>
    <property type="match status" value="1"/>
</dbReference>
<dbReference type="SUPFAM" id="SSF52540">
    <property type="entry name" value="P-loop containing nucleoside triphosphate hydrolases"/>
    <property type="match status" value="1"/>
</dbReference>
<feature type="domain" description="R13L1/DRL21-like LRR repeat region" evidence="4">
    <location>
        <begin position="729"/>
        <end position="851"/>
    </location>
</feature>
<reference evidence="5" key="2">
    <citation type="submission" date="2021-03" db="UniProtKB">
        <authorList>
            <consortium name="EnsemblPlants"/>
        </authorList>
    </citation>
    <scope>IDENTIFICATION</scope>
</reference>
<accession>A0A803LZW0</accession>
<sequence>MGSESSFHNALASSFISLLTGKIIELTCTEIGYVWNVDENLRSLGTSSQIVQDKLKRLGHDKLPVEWIPWVREVTSLFYDVDDKIDGIMLGIMKQNHINQNPQRQINSQHQAHVQDQVCTSRVFTLFRSRSGRRARQSDDHLPVPIVPQNENQVRSYIVSSLKKWGLPHKINNLLERLQLIDKQVDGLLQGVGSSRLNGGMSAAHSSPMGRVSVSIPSSSGHLHQVVLAREREEDKRIIIEYLLHPSLRGRGGICIVGMSGLGKSTLAQHITNDSRIRKYYGSPVWVPMPGDFNSVANNHIFAPSLQGRVANGYPVHRGRRILVVLDDLWNVHHTAWSRCISTLGPETTFLITTRDPKVASITATTPHHIKRLSDKDCMDLIIKMLPENLSHQYDRSISQIAKKCAGLPLVANLYGLMIPARYREKGPEAAFAHLEESDLWELSEFEAEIFPALRFDDPSMPPDLGKFIAYLYLFPDGYYFEKDELSQLWMAEGYVTPEKWNASCLKNSVKYFDELLSRSILYLSHYPKEDEMATYQIHEFTHKFAQKLASSMCYQMKDSDTPFLPVKHIRHLSLSSQKLDLYHTHIEKFYSHLRTFLLLSGKRANITDVLQYFFHNLKYLRVVSLNRSHITTLPRSISNLKHLRYLDASNTLIKSLPDPICEILGLRVIKLQNCKLLSLPSKIANLVNLFHLDMNMAHLHTPPICIGSLTNLQALNVFPVHDAEGYRITELKNMNALRESIKIMKLENVTSALQAENARLCQKSHLNRLELHWTPGSYIPETLISTILDKLKPHDHLTELRLANYSGDVFPSWLGSPSCYLKSIHLFNCPYIKKLPSFWKLPQLITLTIDTASSLVELDRQFFGDHRSTRFPKLKSLELQNMESLARWDELRPNDMPRLCVLKLINCPTLSGVSTLRFFNMLEHLEIIRCPRLEDPELPLSVSLYYFE</sequence>
<dbReference type="InterPro" id="IPR058922">
    <property type="entry name" value="WHD_DRP"/>
</dbReference>
<dbReference type="SMR" id="A0A803LZW0"/>
<feature type="domain" description="Disease resistance protein winged helix" evidence="3">
    <location>
        <begin position="474"/>
        <end position="546"/>
    </location>
</feature>
<evidence type="ECO:0000259" key="4">
    <source>
        <dbReference type="Pfam" id="PF25019"/>
    </source>
</evidence>
<evidence type="ECO:0000259" key="2">
    <source>
        <dbReference type="Pfam" id="PF00931"/>
    </source>
</evidence>
<evidence type="ECO:0000313" key="5">
    <source>
        <dbReference type="EnsemblPlants" id="AUR62021011-RA:cds"/>
    </source>
</evidence>
<dbReference type="PRINTS" id="PR00364">
    <property type="entry name" value="DISEASERSIST"/>
</dbReference>
<dbReference type="PANTHER" id="PTHR23155:SF1205">
    <property type="entry name" value="DISEASE RESISTANCE PROTEIN RPM1"/>
    <property type="match status" value="1"/>
</dbReference>
<dbReference type="InterPro" id="IPR036388">
    <property type="entry name" value="WH-like_DNA-bd_sf"/>
</dbReference>
<dbReference type="InterPro" id="IPR032675">
    <property type="entry name" value="LRR_dom_sf"/>
</dbReference>
<keyword evidence="6" id="KW-1185">Reference proteome</keyword>
<dbReference type="Pfam" id="PF25019">
    <property type="entry name" value="LRR_R13L1-DRL21"/>
    <property type="match status" value="1"/>
</dbReference>
<dbReference type="InterPro" id="IPR044974">
    <property type="entry name" value="Disease_R_plants"/>
</dbReference>
<dbReference type="Proteomes" id="UP000596660">
    <property type="component" value="Unplaced"/>
</dbReference>